<evidence type="ECO:0000256" key="7">
    <source>
        <dbReference type="ARBA" id="ARBA00023136"/>
    </source>
</evidence>
<evidence type="ECO:0000256" key="5">
    <source>
        <dbReference type="ARBA" id="ARBA00022741"/>
    </source>
</evidence>
<dbReference type="AlphaFoldDB" id="A0A4Q7VYF8"/>
<reference evidence="9 10" key="1">
    <citation type="journal article" date="2015" name="Stand. Genomic Sci.">
        <title>Genomic Encyclopedia of Bacterial and Archaeal Type Strains, Phase III: the genomes of soil and plant-associated and newly described type strains.</title>
        <authorList>
            <person name="Whitman W.B."/>
            <person name="Woyke T."/>
            <person name="Klenk H.P."/>
            <person name="Zhou Y."/>
            <person name="Lilburn T.G."/>
            <person name="Beck B.J."/>
            <person name="De Vos P."/>
            <person name="Vandamme P."/>
            <person name="Eisen J.A."/>
            <person name="Garrity G."/>
            <person name="Hugenholtz P."/>
            <person name="Kyrpides N.C."/>
        </authorList>
    </citation>
    <scope>NUCLEOTIDE SEQUENCE [LARGE SCALE GENOMIC DNA]</scope>
    <source>
        <strain evidence="9 10">VKM Ac-2540</strain>
    </source>
</reference>
<evidence type="ECO:0000256" key="3">
    <source>
        <dbReference type="ARBA" id="ARBA00022448"/>
    </source>
</evidence>
<evidence type="ECO:0000256" key="2">
    <source>
        <dbReference type="ARBA" id="ARBA00005417"/>
    </source>
</evidence>
<dbReference type="PANTHER" id="PTHR43297:SF2">
    <property type="entry name" value="DIPEPTIDE TRANSPORT ATP-BINDING PROTEIN DPPD"/>
    <property type="match status" value="1"/>
</dbReference>
<dbReference type="RefSeq" id="WP_130449859.1">
    <property type="nucleotide sequence ID" value="NZ_SHKR01000018.1"/>
</dbReference>
<dbReference type="GO" id="GO:0016887">
    <property type="term" value="F:ATP hydrolysis activity"/>
    <property type="evidence" value="ECO:0007669"/>
    <property type="project" value="InterPro"/>
</dbReference>
<comment type="subcellular location">
    <subcellularLocation>
        <location evidence="1">Cell membrane</location>
        <topology evidence="1">Peripheral membrane protein</topology>
    </subcellularLocation>
</comment>
<dbReference type="PROSITE" id="PS00211">
    <property type="entry name" value="ABC_TRANSPORTER_1"/>
    <property type="match status" value="1"/>
</dbReference>
<dbReference type="PANTHER" id="PTHR43297">
    <property type="entry name" value="OLIGOPEPTIDE TRANSPORT ATP-BINDING PROTEIN APPD"/>
    <property type="match status" value="1"/>
</dbReference>
<dbReference type="FunFam" id="3.40.50.300:FF:000016">
    <property type="entry name" value="Oligopeptide ABC transporter ATP-binding component"/>
    <property type="match status" value="1"/>
</dbReference>
<dbReference type="Pfam" id="PF00005">
    <property type="entry name" value="ABC_tran"/>
    <property type="match status" value="1"/>
</dbReference>
<keyword evidence="10" id="KW-1185">Reference proteome</keyword>
<dbReference type="InterPro" id="IPR003593">
    <property type="entry name" value="AAA+_ATPase"/>
</dbReference>
<dbReference type="PROSITE" id="PS50893">
    <property type="entry name" value="ABC_TRANSPORTER_2"/>
    <property type="match status" value="1"/>
</dbReference>
<dbReference type="InterPro" id="IPR050388">
    <property type="entry name" value="ABC_Ni/Peptide_Import"/>
</dbReference>
<comment type="caution">
    <text evidence="9">The sequence shown here is derived from an EMBL/GenBank/DDBJ whole genome shotgun (WGS) entry which is preliminary data.</text>
</comment>
<evidence type="ECO:0000256" key="4">
    <source>
        <dbReference type="ARBA" id="ARBA00022475"/>
    </source>
</evidence>
<keyword evidence="4" id="KW-1003">Cell membrane</keyword>
<feature type="domain" description="ABC transporter" evidence="8">
    <location>
        <begin position="4"/>
        <end position="253"/>
    </location>
</feature>
<dbReference type="GO" id="GO:0005886">
    <property type="term" value="C:plasma membrane"/>
    <property type="evidence" value="ECO:0007669"/>
    <property type="project" value="UniProtKB-SubCell"/>
</dbReference>
<evidence type="ECO:0000313" key="9">
    <source>
        <dbReference type="EMBL" id="RZU01804.1"/>
    </source>
</evidence>
<dbReference type="Pfam" id="PF08352">
    <property type="entry name" value="oligo_HPY"/>
    <property type="match status" value="1"/>
</dbReference>
<dbReference type="InterPro" id="IPR027417">
    <property type="entry name" value="P-loop_NTPase"/>
</dbReference>
<dbReference type="GO" id="GO:0005524">
    <property type="term" value="F:ATP binding"/>
    <property type="evidence" value="ECO:0007669"/>
    <property type="project" value="UniProtKB-KW"/>
</dbReference>
<accession>A0A4Q7VYF8</accession>
<comment type="similarity">
    <text evidence="2">Belongs to the ABC transporter superfamily.</text>
</comment>
<keyword evidence="5" id="KW-0547">Nucleotide-binding</keyword>
<proteinExistence type="inferred from homology"/>
<dbReference type="CDD" id="cd03257">
    <property type="entry name" value="ABC_NikE_OppD_transporters"/>
    <property type="match status" value="1"/>
</dbReference>
<evidence type="ECO:0000259" key="8">
    <source>
        <dbReference type="PROSITE" id="PS50893"/>
    </source>
</evidence>
<dbReference type="GO" id="GO:0015833">
    <property type="term" value="P:peptide transport"/>
    <property type="evidence" value="ECO:0007669"/>
    <property type="project" value="InterPro"/>
</dbReference>
<dbReference type="EMBL" id="SHKR01000018">
    <property type="protein sequence ID" value="RZU01804.1"/>
    <property type="molecule type" value="Genomic_DNA"/>
</dbReference>
<protein>
    <submittedName>
        <fullName evidence="9">Peptide/nickel transport system ATP-binding protein</fullName>
    </submittedName>
</protein>
<dbReference type="InterPro" id="IPR003439">
    <property type="entry name" value="ABC_transporter-like_ATP-bd"/>
</dbReference>
<keyword evidence="7" id="KW-0472">Membrane</keyword>
<evidence type="ECO:0000313" key="10">
    <source>
        <dbReference type="Proteomes" id="UP000292027"/>
    </source>
</evidence>
<evidence type="ECO:0000256" key="6">
    <source>
        <dbReference type="ARBA" id="ARBA00022840"/>
    </source>
</evidence>
<dbReference type="SMART" id="SM00382">
    <property type="entry name" value="AAA"/>
    <property type="match status" value="1"/>
</dbReference>
<keyword evidence="3" id="KW-0813">Transport</keyword>
<dbReference type="OrthoDB" id="5357528at2"/>
<name>A0A4Q7VYF8_9ACTN</name>
<dbReference type="SUPFAM" id="SSF52540">
    <property type="entry name" value="P-loop containing nucleoside triphosphate hydrolases"/>
    <property type="match status" value="1"/>
</dbReference>
<gene>
    <name evidence="9" type="ORF">EV645_7901</name>
</gene>
<dbReference type="Gene3D" id="3.40.50.300">
    <property type="entry name" value="P-loop containing nucleotide triphosphate hydrolases"/>
    <property type="match status" value="1"/>
</dbReference>
<dbReference type="InterPro" id="IPR017871">
    <property type="entry name" value="ABC_transporter-like_CS"/>
</dbReference>
<dbReference type="InterPro" id="IPR013563">
    <property type="entry name" value="Oligopep_ABC_C"/>
</dbReference>
<keyword evidence="6 9" id="KW-0067">ATP-binding</keyword>
<evidence type="ECO:0000256" key="1">
    <source>
        <dbReference type="ARBA" id="ARBA00004202"/>
    </source>
</evidence>
<dbReference type="Proteomes" id="UP000292027">
    <property type="component" value="Unassembled WGS sequence"/>
</dbReference>
<organism evidence="9 10">
    <name type="scientific">Kribbella rubisoli</name>
    <dbReference type="NCBI Taxonomy" id="3075929"/>
    <lineage>
        <taxon>Bacteria</taxon>
        <taxon>Bacillati</taxon>
        <taxon>Actinomycetota</taxon>
        <taxon>Actinomycetes</taxon>
        <taxon>Propionibacteriales</taxon>
        <taxon>Kribbellaceae</taxon>
        <taxon>Kribbella</taxon>
    </lineage>
</organism>
<sequence>MTLLEVRDLVVEYGTVRAVDKVSFDVGRGEIFGVLGESGSGKTTLMTAITRLQRPPARIAGGTVAYRPADGTPVELVGCTPKQLRELRWERVAVVFQSAMSSLNPVMRVGTQFADAIRAHRSVKRAEAWDRAAELLELVGIPRDRVGSYPHELSGGMRQRAAIALSLACRPDLVVMDEPTTAVDVVMQRQILDNLKELQATFGFSVLFVTHDLSLLVELADRIMVMYAGRAVEIASAEDIYRDPQHPYTQGLRDSFPSLHGPRRELRGIGGAPPDLRHLPTGCAFEPRCPQRVDDCRETLPLLIERDRTQAACLLLDDRLEVRHAGSR</sequence>
<dbReference type="NCBIfam" id="TIGR01727">
    <property type="entry name" value="oligo_HPY"/>
    <property type="match status" value="1"/>
</dbReference>